<dbReference type="PANTHER" id="PTHR30408:SF12">
    <property type="entry name" value="TYPE I RESTRICTION ENZYME MJAVIII SPECIFICITY SUBUNIT"/>
    <property type="match status" value="1"/>
</dbReference>
<feature type="domain" description="Type I restriction modification DNA specificity" evidence="4">
    <location>
        <begin position="64"/>
        <end position="170"/>
    </location>
</feature>
<dbReference type="InterPro" id="IPR000055">
    <property type="entry name" value="Restrct_endonuc_typeI_TRD"/>
</dbReference>
<dbReference type="Proteomes" id="UP000005870">
    <property type="component" value="Chromosome"/>
</dbReference>
<feature type="domain" description="Type I restriction modification DNA specificity" evidence="4">
    <location>
        <begin position="194"/>
        <end position="350"/>
    </location>
</feature>
<keyword evidence="2" id="KW-0680">Restriction system</keyword>
<dbReference type="REBASE" id="41738">
    <property type="entry name" value="S.Psp59ORF11740P"/>
</dbReference>
<evidence type="ECO:0000313" key="5">
    <source>
        <dbReference type="EMBL" id="AER56991.1"/>
    </source>
</evidence>
<protein>
    <submittedName>
        <fullName evidence="5">Restriction modification system DNA specificity domain protein</fullName>
    </submittedName>
</protein>
<evidence type="ECO:0000259" key="4">
    <source>
        <dbReference type="Pfam" id="PF01420"/>
    </source>
</evidence>
<comment type="similarity">
    <text evidence="1">Belongs to the type-I restriction system S methylase family.</text>
</comment>
<evidence type="ECO:0000256" key="2">
    <source>
        <dbReference type="ARBA" id="ARBA00022747"/>
    </source>
</evidence>
<dbReference type="Gene3D" id="3.90.220.20">
    <property type="entry name" value="DNA methylase specificity domains"/>
    <property type="match status" value="2"/>
</dbReference>
<dbReference type="InterPro" id="IPR044946">
    <property type="entry name" value="Restrct_endonuc_typeI_TRD_sf"/>
</dbReference>
<dbReference type="GO" id="GO:0003677">
    <property type="term" value="F:DNA binding"/>
    <property type="evidence" value="ECO:0007669"/>
    <property type="project" value="UniProtKB-KW"/>
</dbReference>
<dbReference type="STRING" id="1045855.DSC_11735"/>
<name>G7UQI8_PSEUP</name>
<keyword evidence="3" id="KW-0238">DNA-binding</keyword>
<dbReference type="AlphaFoldDB" id="G7UQI8"/>
<evidence type="ECO:0000256" key="3">
    <source>
        <dbReference type="ARBA" id="ARBA00023125"/>
    </source>
</evidence>
<gene>
    <name evidence="5" type="ordered locus">DSC_11735</name>
</gene>
<dbReference type="EMBL" id="CP003093">
    <property type="protein sequence ID" value="AER56991.1"/>
    <property type="molecule type" value="Genomic_DNA"/>
</dbReference>
<dbReference type="PANTHER" id="PTHR30408">
    <property type="entry name" value="TYPE-1 RESTRICTION ENZYME ECOKI SPECIFICITY PROTEIN"/>
    <property type="match status" value="1"/>
</dbReference>
<dbReference type="eggNOG" id="COG0732">
    <property type="taxonomic scope" value="Bacteria"/>
</dbReference>
<reference evidence="5 6" key="1">
    <citation type="journal article" date="2012" name="J. Bacteriol.">
        <title>Complete Genome Sequence of the BTEX-Degrading Bacterium Pseudoxanthomonas spadix BD-a59.</title>
        <authorList>
            <person name="Lee S.H."/>
            <person name="Jin H.M."/>
            <person name="Lee H.J."/>
            <person name="Kim J.M."/>
            <person name="Jeon C.O."/>
        </authorList>
    </citation>
    <scope>NUCLEOTIDE SEQUENCE [LARGE SCALE GENOMIC DNA]</scope>
    <source>
        <strain evidence="5 6">BD-a59</strain>
    </source>
</reference>
<dbReference type="SUPFAM" id="SSF116734">
    <property type="entry name" value="DNA methylase specificity domain"/>
    <property type="match status" value="2"/>
</dbReference>
<dbReference type="Pfam" id="PF01420">
    <property type="entry name" value="Methylase_S"/>
    <property type="match status" value="2"/>
</dbReference>
<organism evidence="5 6">
    <name type="scientific">Pseudoxanthomonas spadix (strain BD-a59)</name>
    <dbReference type="NCBI Taxonomy" id="1045855"/>
    <lineage>
        <taxon>Bacteria</taxon>
        <taxon>Pseudomonadati</taxon>
        <taxon>Pseudomonadota</taxon>
        <taxon>Gammaproteobacteria</taxon>
        <taxon>Lysobacterales</taxon>
        <taxon>Lysobacteraceae</taxon>
        <taxon>Pseudoxanthomonas</taxon>
    </lineage>
</organism>
<dbReference type="HOGENOM" id="CLU_021095_10_5_6"/>
<accession>G7UQI8</accession>
<dbReference type="CDD" id="cd17524">
    <property type="entry name" value="RMtype1_S_EcoUTORF5051P-TRD2-CR2_like"/>
    <property type="match status" value="1"/>
</dbReference>
<dbReference type="RefSeq" id="WP_014161164.1">
    <property type="nucleotide sequence ID" value="NC_016147.2"/>
</dbReference>
<evidence type="ECO:0000256" key="1">
    <source>
        <dbReference type="ARBA" id="ARBA00010923"/>
    </source>
</evidence>
<dbReference type="GO" id="GO:0009307">
    <property type="term" value="P:DNA restriction-modification system"/>
    <property type="evidence" value="ECO:0007669"/>
    <property type="project" value="UniProtKB-KW"/>
</dbReference>
<proteinExistence type="inferred from homology"/>
<dbReference type="KEGG" id="psd:DSC_11735"/>
<keyword evidence="6" id="KW-1185">Reference proteome</keyword>
<evidence type="ECO:0000313" key="6">
    <source>
        <dbReference type="Proteomes" id="UP000005870"/>
    </source>
</evidence>
<sequence length="387" mass="43515">MSDNENLKPGWKIWRFDQMATNVNVRIDNPSESGMEHYIGLEHLDSDSLKIRRWGTPSDVEATKLMFKEGDIIFGRRRAYQRKLGVAAFEGICSAHAMVLRAKPDVVLPEFLPFFMQSDLFMNRAVEISVGSLSPTINWKTMAVQKFTLPPIDEQVRLVDLLRAIERTSESYQEIGGFADELVRALLSDVLSREWPVVDLGSVVQGTQYGLSINAGADGQYPMLRMMNIEDGLCVENDIKHVDLNEKDFEAYRLVHGDVLFNRTNSYELVGRTGVYELEGDHVFASYLVRVKTDLEKLEPKFLTLYLNSDFGRRQVLAYATKAVSQANVNASNLLRVRLSLPPLEVQKQLLDEVASAKSAERAAMDRHSSAQEIKKQVLAEIGGGAV</sequence>
<dbReference type="InterPro" id="IPR052021">
    <property type="entry name" value="Type-I_RS_S_subunit"/>
</dbReference>